<dbReference type="Proteomes" id="UP000265619">
    <property type="component" value="Unassembled WGS sequence"/>
</dbReference>
<dbReference type="AlphaFoldDB" id="A0A9X8D5A9"/>
<dbReference type="PANTHER" id="PTHR30251:SF4">
    <property type="entry name" value="SLR1668 PROTEIN"/>
    <property type="match status" value="1"/>
</dbReference>
<accession>A0A9X8D5A9</accession>
<dbReference type="GO" id="GO:0071555">
    <property type="term" value="P:cell wall organization"/>
    <property type="evidence" value="ECO:0007669"/>
    <property type="project" value="InterPro"/>
</dbReference>
<keyword evidence="4" id="KW-1185">Reference proteome</keyword>
<keyword evidence="1" id="KW-0732">Signal</keyword>
<name>A0A9X8D5A9_9BURK</name>
<dbReference type="OrthoDB" id="511700at2"/>
<dbReference type="InterPro" id="IPR016147">
    <property type="entry name" value="Pili_assmbl_chaperone_N"/>
</dbReference>
<protein>
    <submittedName>
        <fullName evidence="3">Molecular chaperone</fullName>
    </submittedName>
</protein>
<dbReference type="EMBL" id="QXMN01000013">
    <property type="protein sequence ID" value="RIX80281.1"/>
    <property type="molecule type" value="Genomic_DNA"/>
</dbReference>
<sequence length="251" mass="26243">MRRAFGVLGLWGAFLLAGVAQAAGLQVSPVTLTLAPTQQADGLWLSNTGTAPLNAQIRVFRWTQVDGQDRMEPVDGLIVSPPMLELPVDGRQLVRVIRNGPPPAGPAETAYRVLVDELPIPRAEGAAGTAAGGKSSNLNFVMRHSLPIFVSPAGAAPAPAQLRWSLRNEGGQAILEVSNSGGLHAQLAELVFTGADGRTVSAYQGLLGYVLPGATVRWPLKAPPAALAGAGRWQVMIDGRTTVTDIAPLAR</sequence>
<dbReference type="Gene3D" id="2.60.40.10">
    <property type="entry name" value="Immunoglobulins"/>
    <property type="match status" value="2"/>
</dbReference>
<evidence type="ECO:0000313" key="3">
    <source>
        <dbReference type="EMBL" id="RIX80281.1"/>
    </source>
</evidence>
<reference evidence="3 4" key="1">
    <citation type="submission" date="2018-09" db="EMBL/GenBank/DDBJ databases">
        <title>Acidovorax cavernicola nov. sp. isolated from Gruta de las Maravillas (Aracena, Spain).</title>
        <authorList>
            <person name="Jurado V."/>
            <person name="Gutierrez-Patricio S."/>
            <person name="Gonzalez-Pimentel J.L."/>
            <person name="Miller A.Z."/>
            <person name="Laiz L."/>
            <person name="Saiz-Jimenez C."/>
        </authorList>
    </citation>
    <scope>NUCLEOTIDE SEQUENCE [LARGE SCALE GENOMIC DNA]</scope>
    <source>
        <strain evidence="3 4">1011MAR4D40.2</strain>
    </source>
</reference>
<proteinExistence type="predicted"/>
<gene>
    <name evidence="3" type="ORF">D3H34_13135</name>
</gene>
<dbReference type="SUPFAM" id="SSF49354">
    <property type="entry name" value="PapD-like"/>
    <property type="match status" value="1"/>
</dbReference>
<feature type="signal peptide" evidence="1">
    <location>
        <begin position="1"/>
        <end position="22"/>
    </location>
</feature>
<evidence type="ECO:0000256" key="1">
    <source>
        <dbReference type="SAM" id="SignalP"/>
    </source>
</evidence>
<dbReference type="InterPro" id="IPR013783">
    <property type="entry name" value="Ig-like_fold"/>
</dbReference>
<dbReference type="GO" id="GO:0030288">
    <property type="term" value="C:outer membrane-bounded periplasmic space"/>
    <property type="evidence" value="ECO:0007669"/>
    <property type="project" value="InterPro"/>
</dbReference>
<feature type="chain" id="PRO_5040936810" evidence="1">
    <location>
        <begin position="23"/>
        <end position="251"/>
    </location>
</feature>
<feature type="domain" description="Pili assembly chaperone N-terminal" evidence="2">
    <location>
        <begin position="24"/>
        <end position="154"/>
    </location>
</feature>
<evidence type="ECO:0000313" key="4">
    <source>
        <dbReference type="Proteomes" id="UP000265619"/>
    </source>
</evidence>
<evidence type="ECO:0000259" key="2">
    <source>
        <dbReference type="Pfam" id="PF00345"/>
    </source>
</evidence>
<dbReference type="PANTHER" id="PTHR30251">
    <property type="entry name" value="PILUS ASSEMBLY CHAPERONE"/>
    <property type="match status" value="1"/>
</dbReference>
<comment type="caution">
    <text evidence="3">The sequence shown here is derived from an EMBL/GenBank/DDBJ whole genome shotgun (WGS) entry which is preliminary data.</text>
</comment>
<dbReference type="InterPro" id="IPR050643">
    <property type="entry name" value="Periplasmic_pilus_chap"/>
</dbReference>
<dbReference type="RefSeq" id="WP_119553900.1">
    <property type="nucleotide sequence ID" value="NZ_QXMN01000013.1"/>
</dbReference>
<organism evidence="3 4">
    <name type="scientific">Acidovorax cavernicola</name>
    <dbReference type="NCBI Taxonomy" id="1675792"/>
    <lineage>
        <taxon>Bacteria</taxon>
        <taxon>Pseudomonadati</taxon>
        <taxon>Pseudomonadota</taxon>
        <taxon>Betaproteobacteria</taxon>
        <taxon>Burkholderiales</taxon>
        <taxon>Comamonadaceae</taxon>
        <taxon>Acidovorax</taxon>
    </lineage>
</organism>
<dbReference type="Pfam" id="PF00345">
    <property type="entry name" value="PapD_N"/>
    <property type="match status" value="1"/>
</dbReference>
<dbReference type="InterPro" id="IPR008962">
    <property type="entry name" value="PapD-like_sf"/>
</dbReference>